<feature type="transmembrane region" description="Helical" evidence="1">
    <location>
        <begin position="165"/>
        <end position="188"/>
    </location>
</feature>
<dbReference type="OrthoDB" id="309083at2759"/>
<organism evidence="2 3">
    <name type="scientific">Paramecium sonneborni</name>
    <dbReference type="NCBI Taxonomy" id="65129"/>
    <lineage>
        <taxon>Eukaryota</taxon>
        <taxon>Sar</taxon>
        <taxon>Alveolata</taxon>
        <taxon>Ciliophora</taxon>
        <taxon>Intramacronucleata</taxon>
        <taxon>Oligohymenophorea</taxon>
        <taxon>Peniculida</taxon>
        <taxon>Parameciidae</taxon>
        <taxon>Paramecium</taxon>
    </lineage>
</organism>
<evidence type="ECO:0008006" key="4">
    <source>
        <dbReference type="Google" id="ProtNLM"/>
    </source>
</evidence>
<accession>A0A8S1Q519</accession>
<reference evidence="2" key="1">
    <citation type="submission" date="2021-01" db="EMBL/GenBank/DDBJ databases">
        <authorList>
            <consortium name="Genoscope - CEA"/>
            <person name="William W."/>
        </authorList>
    </citation>
    <scope>NUCLEOTIDE SEQUENCE</scope>
</reference>
<evidence type="ECO:0000313" key="3">
    <source>
        <dbReference type="Proteomes" id="UP000692954"/>
    </source>
</evidence>
<evidence type="ECO:0000313" key="2">
    <source>
        <dbReference type="EMBL" id="CAD8110264.1"/>
    </source>
</evidence>
<feature type="transmembrane region" description="Helical" evidence="1">
    <location>
        <begin position="254"/>
        <end position="275"/>
    </location>
</feature>
<evidence type="ECO:0000256" key="1">
    <source>
        <dbReference type="SAM" id="Phobius"/>
    </source>
</evidence>
<dbReference type="AlphaFoldDB" id="A0A8S1Q519"/>
<gene>
    <name evidence="2" type="ORF">PSON_ATCC_30995.1.T0950138</name>
</gene>
<feature type="transmembrane region" description="Helical" evidence="1">
    <location>
        <begin position="216"/>
        <end position="234"/>
    </location>
</feature>
<keyword evidence="1" id="KW-0472">Membrane</keyword>
<feature type="transmembrane region" description="Helical" evidence="1">
    <location>
        <begin position="6"/>
        <end position="26"/>
    </location>
</feature>
<protein>
    <recommendedName>
        <fullName evidence="4">Transmembrane protein</fullName>
    </recommendedName>
</protein>
<feature type="transmembrane region" description="Helical" evidence="1">
    <location>
        <begin position="139"/>
        <end position="159"/>
    </location>
</feature>
<keyword evidence="1" id="KW-1133">Transmembrane helix</keyword>
<dbReference type="EMBL" id="CAJJDN010000095">
    <property type="protein sequence ID" value="CAD8110264.1"/>
    <property type="molecule type" value="Genomic_DNA"/>
</dbReference>
<keyword evidence="1" id="KW-0812">Transmembrane</keyword>
<dbReference type="Proteomes" id="UP000692954">
    <property type="component" value="Unassembled WGS sequence"/>
</dbReference>
<keyword evidence="3" id="KW-1185">Reference proteome</keyword>
<sequence length="467" mass="54826">MFWVQAIASPCILLVHIIWVSIDLFLTRRKMIEKKLEVGLQAMTNYILQNTIFNYLDSLDLKIVDAPSRKNTNSPLRSESKEQKELKKLHEYDGTIICNCYDCFCEECPWERKCMCDCCYSIGQCCTTVQNKILESLKYIIFFLTKPYFYIILNSYFWYAESNGAILVLGIFFNSLQFFVLLFAFSFLSTKREMMRLDKSKEDDRGLLLYHHIRKAIIFTFFLILLFIFFGVAIDQLLFKHQILQQIPQCNKVFIIYNIMFLFFGSAVSVLLMSYNNCLSNDLIQDNDNILKAQQRLYIMQNNLIKYFPSEEQFQKYVVECNFDDQQISRLIHEKCSEAKSNLQLSLGANDKQQFKKIKKNLGQSKLIIGSLVFYLYLQTYLTLLASFGFFLSLGINITNPQTDDWKNVFNNMICPKDCTTINWLYVCEICLLSLQIAQALILPHALPYLFIKKELFGQDYGEWQQQ</sequence>
<feature type="transmembrane region" description="Helical" evidence="1">
    <location>
        <begin position="367"/>
        <end position="392"/>
    </location>
</feature>
<comment type="caution">
    <text evidence="2">The sequence shown here is derived from an EMBL/GenBank/DDBJ whole genome shotgun (WGS) entry which is preliminary data.</text>
</comment>
<name>A0A8S1Q519_9CILI</name>
<proteinExistence type="predicted"/>